<evidence type="ECO:0000256" key="4">
    <source>
        <dbReference type="ARBA" id="ARBA00022833"/>
    </source>
</evidence>
<evidence type="ECO:0000313" key="6">
    <source>
        <dbReference type="EMBL" id="GFO88261.1"/>
    </source>
</evidence>
<evidence type="ECO:0000256" key="3">
    <source>
        <dbReference type="ARBA" id="ARBA00022801"/>
    </source>
</evidence>
<comment type="caution">
    <text evidence="6">The sequence shown here is derived from an EMBL/GenBank/DDBJ whole genome shotgun (WGS) entry which is preliminary data.</text>
</comment>
<evidence type="ECO:0000256" key="2">
    <source>
        <dbReference type="ARBA" id="ARBA00022723"/>
    </source>
</evidence>
<organism evidence="6 7">
    <name type="scientific">Butyricicoccus faecihominis</name>
    <dbReference type="NCBI Taxonomy" id="1712515"/>
    <lineage>
        <taxon>Bacteria</taxon>
        <taxon>Bacillati</taxon>
        <taxon>Bacillota</taxon>
        <taxon>Clostridia</taxon>
        <taxon>Eubacteriales</taxon>
        <taxon>Butyricicoccaceae</taxon>
        <taxon>Butyricicoccus</taxon>
    </lineage>
</organism>
<dbReference type="EMBL" id="BLYJ01000015">
    <property type="protein sequence ID" value="GFO88261.1"/>
    <property type="molecule type" value="Genomic_DNA"/>
</dbReference>
<protein>
    <recommendedName>
        <fullName evidence="5">Metallo-beta-lactamase domain-containing protein</fullName>
    </recommendedName>
</protein>
<keyword evidence="4" id="KW-0862">Zinc</keyword>
<dbReference type="RefSeq" id="WP_118728723.1">
    <property type="nucleotide sequence ID" value="NZ_BLYJ01000015.1"/>
</dbReference>
<comment type="cofactor">
    <cofactor evidence="1">
        <name>Zn(2+)</name>
        <dbReference type="ChEBI" id="CHEBI:29105"/>
    </cofactor>
</comment>
<keyword evidence="2" id="KW-0479">Metal-binding</keyword>
<dbReference type="Gene3D" id="3.60.15.10">
    <property type="entry name" value="Ribonuclease Z/Hydroxyacylglutathione hydrolase-like"/>
    <property type="match status" value="1"/>
</dbReference>
<dbReference type="PANTHER" id="PTHR46233">
    <property type="entry name" value="HYDROXYACYLGLUTATHIONE HYDROLASE GLOC"/>
    <property type="match status" value="1"/>
</dbReference>
<dbReference type="InterPro" id="IPR059177">
    <property type="entry name" value="GH29D-like_dom"/>
</dbReference>
<dbReference type="SUPFAM" id="SSF56281">
    <property type="entry name" value="Metallo-hydrolase/oxidoreductase"/>
    <property type="match status" value="1"/>
</dbReference>
<evidence type="ECO:0000259" key="5">
    <source>
        <dbReference type="SMART" id="SM00849"/>
    </source>
</evidence>
<name>A0ABQ1DZW9_9FIRM</name>
<accession>A0ABQ1DZW9</accession>
<evidence type="ECO:0000313" key="7">
    <source>
        <dbReference type="Proteomes" id="UP000620147"/>
    </source>
</evidence>
<sequence length="385" mass="41988">MGKTAIPSVFPAEGTYELSTLHVNLSCAAPHAVIRYTTDGTEPTSNSPVYHREAGLIPVKHTDGVESVTIRAFAQADGLQPSDTVAFTYRFACRPKGVFRHSLLRESSDTVAGLIRIEDFDLDRMYLIIGQKRAALIDAGWDYDGDLPALCHALTGGLPVDLLIAHGHPDHIAQAEKFIEYGCKVYAPYADKSMKQLDCGLDFTHIEDLKGGMRFDLGGTVLQIYATPGHTPGSVVVLDENTGDLFASDSFGSNRREIPDSAWLQLSGYSLESCLRSLETFLDAAGNKCKRIFTGHNAEMMDAQQYLSTLRKAMHNAVDNGAACLSPSLRSAAESFGSGSIAVEGDWRHDPIWAAANLQFLYDVDTQQDPPRYAPGFDPKIKTIL</sequence>
<evidence type="ECO:0000256" key="1">
    <source>
        <dbReference type="ARBA" id="ARBA00001947"/>
    </source>
</evidence>
<dbReference type="Pfam" id="PF00753">
    <property type="entry name" value="Lactamase_B"/>
    <property type="match status" value="1"/>
</dbReference>
<dbReference type="InterPro" id="IPR001279">
    <property type="entry name" value="Metallo-B-lactamas"/>
</dbReference>
<proteinExistence type="predicted"/>
<gene>
    <name evidence="6" type="ORF">BUFA31_14250</name>
</gene>
<reference evidence="6 7" key="1">
    <citation type="submission" date="2020-06" db="EMBL/GenBank/DDBJ databases">
        <title>Characterization of fructooligosaccharide metabolism and fructooligosaccharide-degrading enzymes in human commensal butyrate producers.</title>
        <authorList>
            <person name="Tanno H."/>
            <person name="Fujii T."/>
            <person name="Hirano K."/>
            <person name="Maeno S."/>
            <person name="Tonozuka T."/>
            <person name="Sakamoto M."/>
            <person name="Ohkuma M."/>
            <person name="Tochio T."/>
            <person name="Endo A."/>
        </authorList>
    </citation>
    <scope>NUCLEOTIDE SEQUENCE [LARGE SCALE GENOMIC DNA]</scope>
    <source>
        <strain evidence="6 7">JCM 31056</strain>
    </source>
</reference>
<dbReference type="InterPro" id="IPR036866">
    <property type="entry name" value="RibonucZ/Hydroxyglut_hydro"/>
</dbReference>
<dbReference type="PANTHER" id="PTHR46233:SF3">
    <property type="entry name" value="HYDROXYACYLGLUTATHIONE HYDROLASE GLOC"/>
    <property type="match status" value="1"/>
</dbReference>
<feature type="domain" description="Metallo-beta-lactamase" evidence="5">
    <location>
        <begin position="122"/>
        <end position="296"/>
    </location>
</feature>
<keyword evidence="7" id="KW-1185">Reference proteome</keyword>
<dbReference type="SMART" id="SM00849">
    <property type="entry name" value="Lactamase_B"/>
    <property type="match status" value="1"/>
</dbReference>
<dbReference type="InterPro" id="IPR051453">
    <property type="entry name" value="MBL_Glyoxalase_II"/>
</dbReference>
<dbReference type="Pfam" id="PF13290">
    <property type="entry name" value="CHB_HEX_C_1"/>
    <property type="match status" value="1"/>
</dbReference>
<keyword evidence="3" id="KW-0378">Hydrolase</keyword>
<dbReference type="Proteomes" id="UP000620147">
    <property type="component" value="Unassembled WGS sequence"/>
</dbReference>